<dbReference type="PANTHER" id="PTHR43229:SF2">
    <property type="entry name" value="NODULATION PROTEIN J"/>
    <property type="match status" value="1"/>
</dbReference>
<dbReference type="InterPro" id="IPR013525">
    <property type="entry name" value="ABC2_TM"/>
</dbReference>
<dbReference type="PROSITE" id="PS51012">
    <property type="entry name" value="ABC_TM2"/>
    <property type="match status" value="1"/>
</dbReference>
<dbReference type="Pfam" id="PF01061">
    <property type="entry name" value="ABC2_membrane"/>
    <property type="match status" value="1"/>
</dbReference>
<evidence type="ECO:0000256" key="1">
    <source>
        <dbReference type="ARBA" id="ARBA00004141"/>
    </source>
</evidence>
<protein>
    <recommendedName>
        <fullName evidence="6">Transport permease protein</fullName>
    </recommendedName>
</protein>
<dbReference type="PIRSF" id="PIRSF006648">
    <property type="entry name" value="DrrB"/>
    <property type="match status" value="1"/>
</dbReference>
<feature type="transmembrane region" description="Helical" evidence="6">
    <location>
        <begin position="101"/>
        <end position="129"/>
    </location>
</feature>
<keyword evidence="4 6" id="KW-0472">Membrane</keyword>
<dbReference type="InterPro" id="IPR047817">
    <property type="entry name" value="ABC2_TM_bact-type"/>
</dbReference>
<feature type="transmembrane region" description="Helical" evidence="6">
    <location>
        <begin position="234"/>
        <end position="253"/>
    </location>
</feature>
<dbReference type="RefSeq" id="WP_201831722.1">
    <property type="nucleotide sequence ID" value="NZ_JAERRK010000002.1"/>
</dbReference>
<dbReference type="EMBL" id="JAERRK010000002">
    <property type="protein sequence ID" value="MBL1081166.1"/>
    <property type="molecule type" value="Genomic_DNA"/>
</dbReference>
<evidence type="ECO:0000313" key="9">
    <source>
        <dbReference type="Proteomes" id="UP000661858"/>
    </source>
</evidence>
<evidence type="ECO:0000313" key="8">
    <source>
        <dbReference type="EMBL" id="MBL1081166.1"/>
    </source>
</evidence>
<evidence type="ECO:0000256" key="4">
    <source>
        <dbReference type="ARBA" id="ARBA00023136"/>
    </source>
</evidence>
<dbReference type="GO" id="GO:0043190">
    <property type="term" value="C:ATP-binding cassette (ABC) transporter complex"/>
    <property type="evidence" value="ECO:0007669"/>
    <property type="project" value="InterPro"/>
</dbReference>
<comment type="similarity">
    <text evidence="6">Belongs to the ABC-2 integral membrane protein family.</text>
</comment>
<organism evidence="8 9">
    <name type="scientific">Streptomyces actinomycinicus</name>
    <dbReference type="NCBI Taxonomy" id="1695166"/>
    <lineage>
        <taxon>Bacteria</taxon>
        <taxon>Bacillati</taxon>
        <taxon>Actinomycetota</taxon>
        <taxon>Actinomycetes</taxon>
        <taxon>Kitasatosporales</taxon>
        <taxon>Streptomycetaceae</taxon>
        <taxon>Streptomyces</taxon>
    </lineage>
</organism>
<dbReference type="GO" id="GO:0140359">
    <property type="term" value="F:ABC-type transporter activity"/>
    <property type="evidence" value="ECO:0007669"/>
    <property type="project" value="InterPro"/>
</dbReference>
<feature type="transmembrane region" description="Helical" evidence="6">
    <location>
        <begin position="26"/>
        <end position="46"/>
    </location>
</feature>
<gene>
    <name evidence="8" type="ORF">JK359_04105</name>
</gene>
<feature type="domain" description="ABC transmembrane type-2" evidence="7">
    <location>
        <begin position="24"/>
        <end position="256"/>
    </location>
</feature>
<evidence type="ECO:0000256" key="2">
    <source>
        <dbReference type="ARBA" id="ARBA00022692"/>
    </source>
</evidence>
<sequence length="262" mass="27758">MSEVIVDGVALIGRHIKHIRRVPQKLLSVTVMPVTMVLAFGYILGSAMDVPGVEYREYFMAGVFAQVMVAGMTTTGVGVCEDLNNGLVDRFRSLPMSRSAVLIGRTVSDLLLSAIACVVMSVVGFAIGWRIHGGFWSALAGFGLVLLLGFVAIWGGALLGLVLRNAEAVGSLGFVIVMPFMFLSSAFIPLDGLPGWLRAVAQWNPLTAVTDQCRRLWGNSTTAHGDGFAAAHPGLVSLVALAVLFVVIVPATVRSFGKATAR</sequence>
<keyword evidence="6" id="KW-1003">Cell membrane</keyword>
<evidence type="ECO:0000259" key="7">
    <source>
        <dbReference type="PROSITE" id="PS51012"/>
    </source>
</evidence>
<reference evidence="8" key="1">
    <citation type="submission" date="2021-01" db="EMBL/GenBank/DDBJ databases">
        <title>WGS of actinomycetes isolated from Thailand.</title>
        <authorList>
            <person name="Thawai C."/>
        </authorList>
    </citation>
    <scope>NUCLEOTIDE SEQUENCE</scope>
    <source>
        <strain evidence="8">RCU-197</strain>
    </source>
</reference>
<keyword evidence="3 6" id="KW-1133">Transmembrane helix</keyword>
<keyword evidence="5" id="KW-0046">Antibiotic resistance</keyword>
<evidence type="ECO:0000256" key="5">
    <source>
        <dbReference type="ARBA" id="ARBA00023251"/>
    </source>
</evidence>
<dbReference type="Proteomes" id="UP000661858">
    <property type="component" value="Unassembled WGS sequence"/>
</dbReference>
<keyword evidence="9" id="KW-1185">Reference proteome</keyword>
<feature type="transmembrane region" description="Helical" evidence="6">
    <location>
        <begin position="135"/>
        <end position="162"/>
    </location>
</feature>
<feature type="transmembrane region" description="Helical" evidence="6">
    <location>
        <begin position="58"/>
        <end position="80"/>
    </location>
</feature>
<name>A0A937EFC1_9ACTN</name>
<feature type="transmembrane region" description="Helical" evidence="6">
    <location>
        <begin position="169"/>
        <end position="188"/>
    </location>
</feature>
<comment type="subcellular location">
    <subcellularLocation>
        <location evidence="6">Cell membrane</location>
        <topology evidence="6">Multi-pass membrane protein</topology>
    </subcellularLocation>
    <subcellularLocation>
        <location evidence="1">Membrane</location>
        <topology evidence="1">Multi-pass membrane protein</topology>
    </subcellularLocation>
</comment>
<comment type="caution">
    <text evidence="8">The sequence shown here is derived from an EMBL/GenBank/DDBJ whole genome shotgun (WGS) entry which is preliminary data.</text>
</comment>
<keyword evidence="2 6" id="KW-0812">Transmembrane</keyword>
<dbReference type="GO" id="GO:0046677">
    <property type="term" value="P:response to antibiotic"/>
    <property type="evidence" value="ECO:0007669"/>
    <property type="project" value="UniProtKB-KW"/>
</dbReference>
<evidence type="ECO:0000256" key="3">
    <source>
        <dbReference type="ARBA" id="ARBA00022989"/>
    </source>
</evidence>
<accession>A0A937EFC1</accession>
<evidence type="ECO:0000256" key="6">
    <source>
        <dbReference type="RuleBase" id="RU361157"/>
    </source>
</evidence>
<dbReference type="PANTHER" id="PTHR43229">
    <property type="entry name" value="NODULATION PROTEIN J"/>
    <property type="match status" value="1"/>
</dbReference>
<keyword evidence="6" id="KW-0813">Transport</keyword>
<proteinExistence type="inferred from homology"/>
<dbReference type="InterPro" id="IPR000412">
    <property type="entry name" value="ABC_2_transport"/>
</dbReference>
<dbReference type="AlphaFoldDB" id="A0A937EFC1"/>
<dbReference type="InterPro" id="IPR051784">
    <property type="entry name" value="Nod_factor_ABC_transporter"/>
</dbReference>